<dbReference type="InterPro" id="IPR052415">
    <property type="entry name" value="Diphthine_MTase"/>
</dbReference>
<evidence type="ECO:0000313" key="10">
    <source>
        <dbReference type="Proteomes" id="UP000077315"/>
    </source>
</evidence>
<evidence type="ECO:0000256" key="3">
    <source>
        <dbReference type="ARBA" id="ARBA00022737"/>
    </source>
</evidence>
<evidence type="ECO:0000256" key="2">
    <source>
        <dbReference type="ARBA" id="ARBA00022574"/>
    </source>
</evidence>
<comment type="similarity">
    <text evidence="5">Belongs to the DPH7 family.</text>
</comment>
<evidence type="ECO:0000256" key="5">
    <source>
        <dbReference type="ARBA" id="ARBA00038092"/>
    </source>
</evidence>
<dbReference type="PANTHER" id="PTHR46042">
    <property type="entry name" value="DIPHTHINE METHYLTRANSFERASE"/>
    <property type="match status" value="1"/>
</dbReference>
<sequence length="341" mass="38393">MASPLQALSHTSFDTGYSADCTEFCPLVDSTDYLACGTYQLTDETKNDAQVRKGKLYLFTVDPKNKNGLQQQQVIEGPAILDMKWSHALVENRKVLGVVDSIGGLQLHHLTDAGELESLAHCQVSEPDVLCLSLDWASRVNKDDHRIAISHSNGELSIVVPSESEWKVADQWHAHDLEAWITAFNYWDTRTLYSGADDGLFKGWDSRSQTPQFTNKRHSMGVTTMQSSPFQEHTLVTGSYDENIYFWDTRSMRMPLKTVQTPGGGIWRLKWHPTEANLLLSASMHAGAFVINTNTHEIVNSFLDHTSMVYGADWSYVHKDWVASCSFYDHTMHLWDASTTA</sequence>
<name>A0A167LZ10_PHYB8</name>
<dbReference type="InterPro" id="IPR036322">
    <property type="entry name" value="WD40_repeat_dom_sf"/>
</dbReference>
<dbReference type="InParanoid" id="A0A167LZ10"/>
<keyword evidence="10" id="KW-1185">Reference proteome</keyword>
<keyword evidence="4" id="KW-0378">Hydrolase</keyword>
<evidence type="ECO:0000256" key="7">
    <source>
        <dbReference type="ARBA" id="ARBA00047551"/>
    </source>
</evidence>
<dbReference type="Gene3D" id="2.130.10.10">
    <property type="entry name" value="YVTN repeat-like/Quinoprotein amine dehydrogenase"/>
    <property type="match status" value="1"/>
</dbReference>
<dbReference type="InterPro" id="IPR001680">
    <property type="entry name" value="WD40_rpt"/>
</dbReference>
<dbReference type="PROSITE" id="PS00678">
    <property type="entry name" value="WD_REPEATS_1"/>
    <property type="match status" value="1"/>
</dbReference>
<feature type="repeat" description="WD" evidence="8">
    <location>
        <begin position="215"/>
        <end position="257"/>
    </location>
</feature>
<dbReference type="PROSITE" id="PS50082">
    <property type="entry name" value="WD_REPEATS_2"/>
    <property type="match status" value="1"/>
</dbReference>
<dbReference type="AlphaFoldDB" id="A0A167LZ10"/>
<keyword evidence="2 8" id="KW-0853">WD repeat</keyword>
<dbReference type="GO" id="GO:0017183">
    <property type="term" value="P:protein histidyl modification to diphthamide"/>
    <property type="evidence" value="ECO:0007669"/>
    <property type="project" value="TreeGrafter"/>
</dbReference>
<gene>
    <name evidence="9" type="ORF">PHYBLDRAFT_170750</name>
</gene>
<dbReference type="GO" id="GO:0005737">
    <property type="term" value="C:cytoplasm"/>
    <property type="evidence" value="ECO:0007669"/>
    <property type="project" value="TreeGrafter"/>
</dbReference>
<comment type="catalytic activity">
    <reaction evidence="7">
        <text>diphthine methyl ester-[translation elongation factor 2] + H2O = diphthine-[translation elongation factor 2] + methanol + H(+)</text>
        <dbReference type="Rhea" id="RHEA:42656"/>
        <dbReference type="Rhea" id="RHEA-COMP:10172"/>
        <dbReference type="Rhea" id="RHEA-COMP:10173"/>
        <dbReference type="ChEBI" id="CHEBI:15377"/>
        <dbReference type="ChEBI" id="CHEBI:15378"/>
        <dbReference type="ChEBI" id="CHEBI:17790"/>
        <dbReference type="ChEBI" id="CHEBI:79005"/>
        <dbReference type="ChEBI" id="CHEBI:82696"/>
        <dbReference type="EC" id="3.1.1.97"/>
    </reaction>
</comment>
<proteinExistence type="inferred from homology"/>
<dbReference type="GeneID" id="28997325"/>
<reference evidence="10" key="1">
    <citation type="submission" date="2015-06" db="EMBL/GenBank/DDBJ databases">
        <title>Expansion of signal transduction pathways in fungi by whole-genome duplication.</title>
        <authorList>
            <consortium name="DOE Joint Genome Institute"/>
            <person name="Corrochano L.M."/>
            <person name="Kuo A."/>
            <person name="Marcet-Houben M."/>
            <person name="Polaino S."/>
            <person name="Salamov A."/>
            <person name="Villalobos J.M."/>
            <person name="Alvarez M.I."/>
            <person name="Avalos J."/>
            <person name="Benito E.P."/>
            <person name="Benoit I."/>
            <person name="Burger G."/>
            <person name="Camino L.P."/>
            <person name="Canovas D."/>
            <person name="Cerda-Olmedo E."/>
            <person name="Cheng J.-F."/>
            <person name="Dominguez A."/>
            <person name="Elias M."/>
            <person name="Eslava A.P."/>
            <person name="Glaser F."/>
            <person name="Grimwood J."/>
            <person name="Gutierrez G."/>
            <person name="Heitman J."/>
            <person name="Henrissat B."/>
            <person name="Iturriaga E.A."/>
            <person name="Lang B.F."/>
            <person name="Lavin J.L."/>
            <person name="Lee S."/>
            <person name="Li W."/>
            <person name="Lindquist E."/>
            <person name="Lopez-Garcia S."/>
            <person name="Luque E.M."/>
            <person name="Marcos A.T."/>
            <person name="Martin J."/>
            <person name="McCluskey K."/>
            <person name="Medina H.R."/>
            <person name="Miralles-Duran A."/>
            <person name="Miyazaki A."/>
            <person name="Munoz-Torres E."/>
            <person name="Oguiza J.A."/>
            <person name="Ohm R."/>
            <person name="Olmedo M."/>
            <person name="Orejas M."/>
            <person name="Ortiz-Castellanos L."/>
            <person name="Pisabarro A.G."/>
            <person name="Rodriguez-Romero J."/>
            <person name="Ruiz-Herrera J."/>
            <person name="Ruiz-Vazquez R."/>
            <person name="Sanz C."/>
            <person name="Schackwitz W."/>
            <person name="Schmutz J."/>
            <person name="Shahriari M."/>
            <person name="Shelest E."/>
            <person name="Silva-Franco F."/>
            <person name="Soanes D."/>
            <person name="Syed K."/>
            <person name="Tagua V.G."/>
            <person name="Talbot N.J."/>
            <person name="Thon M."/>
            <person name="De vries R.P."/>
            <person name="Wiebenga A."/>
            <person name="Yadav J.S."/>
            <person name="Braun E.L."/>
            <person name="Baker S."/>
            <person name="Garre V."/>
            <person name="Horwitz B."/>
            <person name="Torres-Martinez S."/>
            <person name="Idnurm A."/>
            <person name="Herrera-Estrella A."/>
            <person name="Gabaldon T."/>
            <person name="Grigoriev I.V."/>
        </authorList>
    </citation>
    <scope>NUCLEOTIDE SEQUENCE [LARGE SCALE GENOMIC DNA]</scope>
    <source>
        <strain evidence="10">NRRL 1555(-)</strain>
    </source>
</reference>
<evidence type="ECO:0000313" key="9">
    <source>
        <dbReference type="EMBL" id="OAD71384.1"/>
    </source>
</evidence>
<comment type="pathway">
    <text evidence="1">Protein modification; peptidyl-diphthamide biosynthesis.</text>
</comment>
<dbReference type="STRING" id="763407.A0A167LZ10"/>
<dbReference type="InterPro" id="IPR019775">
    <property type="entry name" value="WD40_repeat_CS"/>
</dbReference>
<evidence type="ECO:0000256" key="4">
    <source>
        <dbReference type="ARBA" id="ARBA00022801"/>
    </source>
</evidence>
<dbReference type="GO" id="GO:0061685">
    <property type="term" value="F:diphthine methylesterase activity"/>
    <property type="evidence" value="ECO:0007669"/>
    <property type="project" value="UniProtKB-EC"/>
</dbReference>
<dbReference type="SMART" id="SM00320">
    <property type="entry name" value="WD40"/>
    <property type="match status" value="4"/>
</dbReference>
<dbReference type="FunCoup" id="A0A167LZ10">
    <property type="interactions" value="1048"/>
</dbReference>
<dbReference type="Pfam" id="PF00400">
    <property type="entry name" value="WD40"/>
    <property type="match status" value="1"/>
</dbReference>
<protein>
    <recommendedName>
        <fullName evidence="6">methylated diphthine methylhydrolase</fullName>
        <ecNumber evidence="6">3.1.1.97</ecNumber>
    </recommendedName>
</protein>
<dbReference type="VEuPathDB" id="FungiDB:PHYBLDRAFT_170750"/>
<dbReference type="EMBL" id="KV440986">
    <property type="protein sequence ID" value="OAD71384.1"/>
    <property type="molecule type" value="Genomic_DNA"/>
</dbReference>
<organism evidence="9 10">
    <name type="scientific">Phycomyces blakesleeanus (strain ATCC 8743b / DSM 1359 / FGSC 10004 / NBRC 33097 / NRRL 1555)</name>
    <dbReference type="NCBI Taxonomy" id="763407"/>
    <lineage>
        <taxon>Eukaryota</taxon>
        <taxon>Fungi</taxon>
        <taxon>Fungi incertae sedis</taxon>
        <taxon>Mucoromycota</taxon>
        <taxon>Mucoromycotina</taxon>
        <taxon>Mucoromycetes</taxon>
        <taxon>Mucorales</taxon>
        <taxon>Phycomycetaceae</taxon>
        <taxon>Phycomyces</taxon>
    </lineage>
</organism>
<dbReference type="SUPFAM" id="SSF50978">
    <property type="entry name" value="WD40 repeat-like"/>
    <property type="match status" value="1"/>
</dbReference>
<keyword evidence="3" id="KW-0677">Repeat</keyword>
<evidence type="ECO:0000256" key="8">
    <source>
        <dbReference type="PROSITE-ProRule" id="PRU00221"/>
    </source>
</evidence>
<evidence type="ECO:0000256" key="6">
    <source>
        <dbReference type="ARBA" id="ARBA00039131"/>
    </source>
</evidence>
<dbReference type="OrthoDB" id="1930760at2759"/>
<dbReference type="EC" id="3.1.1.97" evidence="6"/>
<evidence type="ECO:0000256" key="1">
    <source>
        <dbReference type="ARBA" id="ARBA00005156"/>
    </source>
</evidence>
<dbReference type="RefSeq" id="XP_018289424.1">
    <property type="nucleotide sequence ID" value="XM_018436419.1"/>
</dbReference>
<dbReference type="PANTHER" id="PTHR46042:SF1">
    <property type="entry name" value="DIPHTHINE METHYLTRANSFERASE"/>
    <property type="match status" value="1"/>
</dbReference>
<dbReference type="Proteomes" id="UP000077315">
    <property type="component" value="Unassembled WGS sequence"/>
</dbReference>
<dbReference type="InterPro" id="IPR015943">
    <property type="entry name" value="WD40/YVTN_repeat-like_dom_sf"/>
</dbReference>
<accession>A0A167LZ10</accession>